<dbReference type="PANTHER" id="PTHR28498:SF1">
    <property type="entry name" value="ZINC FINGER SWIM DOMAIN-CONTAINING PROTEIN 7"/>
    <property type="match status" value="1"/>
</dbReference>
<dbReference type="Proteomes" id="UP001222325">
    <property type="component" value="Unassembled WGS sequence"/>
</dbReference>
<dbReference type="EMBL" id="JARJCN010000038">
    <property type="protein sequence ID" value="KAJ7084338.1"/>
    <property type="molecule type" value="Genomic_DNA"/>
</dbReference>
<dbReference type="PANTHER" id="PTHR28498">
    <property type="entry name" value="ZINC FINGER SWIM DOMAIN-CONTAINING PROTEIN 7"/>
    <property type="match status" value="1"/>
</dbReference>
<comment type="caution">
    <text evidence="3">The sequence shown here is derived from an EMBL/GenBank/DDBJ whole genome shotgun (WGS) entry which is preliminary data.</text>
</comment>
<dbReference type="AlphaFoldDB" id="A0AAD6XSH0"/>
<feature type="domain" description="SWIM-type" evidence="2">
    <location>
        <begin position="70"/>
        <end position="113"/>
    </location>
</feature>
<keyword evidence="1" id="KW-0862">Zinc</keyword>
<organism evidence="3 4">
    <name type="scientific">Mycena belliarum</name>
    <dbReference type="NCBI Taxonomy" id="1033014"/>
    <lineage>
        <taxon>Eukaryota</taxon>
        <taxon>Fungi</taxon>
        <taxon>Dikarya</taxon>
        <taxon>Basidiomycota</taxon>
        <taxon>Agaricomycotina</taxon>
        <taxon>Agaricomycetes</taxon>
        <taxon>Agaricomycetidae</taxon>
        <taxon>Agaricales</taxon>
        <taxon>Marasmiineae</taxon>
        <taxon>Mycenaceae</taxon>
        <taxon>Mycena</taxon>
    </lineage>
</organism>
<dbReference type="GO" id="GO:0097196">
    <property type="term" value="C:Shu complex"/>
    <property type="evidence" value="ECO:0007669"/>
    <property type="project" value="TreeGrafter"/>
</dbReference>
<evidence type="ECO:0000313" key="4">
    <source>
        <dbReference type="Proteomes" id="UP001222325"/>
    </source>
</evidence>
<accession>A0AAD6XSH0</accession>
<sequence>MSALSCYADSVIGSLSAESLNDQSLLNLQLILPRHLVLAALDLIDRGHVLRCIGPAARQHYEVLGSTATYRVFLNLPGPIPAYCTCPAFAYLVLSSESYLMCKHILATRFATQMGRCVERPVGMDELEPMITEEYS</sequence>
<dbReference type="GO" id="GO:0008270">
    <property type="term" value="F:zinc ion binding"/>
    <property type="evidence" value="ECO:0007669"/>
    <property type="project" value="UniProtKB-KW"/>
</dbReference>
<dbReference type="GO" id="GO:0000724">
    <property type="term" value="P:double-strand break repair via homologous recombination"/>
    <property type="evidence" value="ECO:0007669"/>
    <property type="project" value="TreeGrafter"/>
</dbReference>
<gene>
    <name evidence="3" type="ORF">B0H15DRAFT_391100</name>
</gene>
<protein>
    <recommendedName>
        <fullName evidence="2">SWIM-type domain-containing protein</fullName>
    </recommendedName>
</protein>
<dbReference type="Pfam" id="PF04434">
    <property type="entry name" value="SWIM"/>
    <property type="match status" value="1"/>
</dbReference>
<keyword evidence="1" id="KW-0479">Metal-binding</keyword>
<dbReference type="InterPro" id="IPR007527">
    <property type="entry name" value="Znf_SWIM"/>
</dbReference>
<dbReference type="PROSITE" id="PS50966">
    <property type="entry name" value="ZF_SWIM"/>
    <property type="match status" value="1"/>
</dbReference>
<evidence type="ECO:0000313" key="3">
    <source>
        <dbReference type="EMBL" id="KAJ7084338.1"/>
    </source>
</evidence>
<evidence type="ECO:0000256" key="1">
    <source>
        <dbReference type="PROSITE-ProRule" id="PRU00325"/>
    </source>
</evidence>
<keyword evidence="1" id="KW-0863">Zinc-finger</keyword>
<proteinExistence type="predicted"/>
<keyword evidence="4" id="KW-1185">Reference proteome</keyword>
<evidence type="ECO:0000259" key="2">
    <source>
        <dbReference type="PROSITE" id="PS50966"/>
    </source>
</evidence>
<reference evidence="3" key="1">
    <citation type="submission" date="2023-03" db="EMBL/GenBank/DDBJ databases">
        <title>Massive genome expansion in bonnet fungi (Mycena s.s.) driven by repeated elements and novel gene families across ecological guilds.</title>
        <authorList>
            <consortium name="Lawrence Berkeley National Laboratory"/>
            <person name="Harder C.B."/>
            <person name="Miyauchi S."/>
            <person name="Viragh M."/>
            <person name="Kuo A."/>
            <person name="Thoen E."/>
            <person name="Andreopoulos B."/>
            <person name="Lu D."/>
            <person name="Skrede I."/>
            <person name="Drula E."/>
            <person name="Henrissat B."/>
            <person name="Morin E."/>
            <person name="Kohler A."/>
            <person name="Barry K."/>
            <person name="LaButti K."/>
            <person name="Morin E."/>
            <person name="Salamov A."/>
            <person name="Lipzen A."/>
            <person name="Mereny Z."/>
            <person name="Hegedus B."/>
            <person name="Baldrian P."/>
            <person name="Stursova M."/>
            <person name="Weitz H."/>
            <person name="Taylor A."/>
            <person name="Grigoriev I.V."/>
            <person name="Nagy L.G."/>
            <person name="Martin F."/>
            <person name="Kauserud H."/>
        </authorList>
    </citation>
    <scope>NUCLEOTIDE SEQUENCE</scope>
    <source>
        <strain evidence="3">CBHHK173m</strain>
    </source>
</reference>
<name>A0AAD6XSH0_9AGAR</name>